<dbReference type="EMBL" id="FUEG01000005">
    <property type="protein sequence ID" value="SJL04966.1"/>
    <property type="molecule type" value="Genomic_DNA"/>
</dbReference>
<evidence type="ECO:0000313" key="12">
    <source>
        <dbReference type="Proteomes" id="UP000219338"/>
    </source>
</evidence>
<feature type="region of interest" description="Disordered" evidence="9">
    <location>
        <begin position="423"/>
        <end position="443"/>
    </location>
</feature>
<evidence type="ECO:0000256" key="3">
    <source>
        <dbReference type="ARBA" id="ARBA00022679"/>
    </source>
</evidence>
<dbReference type="InterPro" id="IPR008271">
    <property type="entry name" value="Ser/Thr_kinase_AS"/>
</dbReference>
<feature type="compositionally biased region" description="Polar residues" evidence="9">
    <location>
        <begin position="357"/>
        <end position="371"/>
    </location>
</feature>
<dbReference type="PANTHER" id="PTHR24343">
    <property type="entry name" value="SERINE/THREONINE KINASE"/>
    <property type="match status" value="1"/>
</dbReference>
<keyword evidence="5" id="KW-0418">Kinase</keyword>
<dbReference type="STRING" id="47428.A0A284R8B3"/>
<evidence type="ECO:0000256" key="5">
    <source>
        <dbReference type="ARBA" id="ARBA00022777"/>
    </source>
</evidence>
<dbReference type="InterPro" id="IPR000719">
    <property type="entry name" value="Prot_kinase_dom"/>
</dbReference>
<feature type="region of interest" description="Disordered" evidence="9">
    <location>
        <begin position="244"/>
        <end position="286"/>
    </location>
</feature>
<feature type="region of interest" description="Disordered" evidence="9">
    <location>
        <begin position="132"/>
        <end position="221"/>
    </location>
</feature>
<protein>
    <recommendedName>
        <fullName evidence="1">non-specific serine/threonine protein kinase</fullName>
        <ecNumber evidence="1">2.7.11.1</ecNumber>
    </recommendedName>
</protein>
<dbReference type="InterPro" id="IPR011009">
    <property type="entry name" value="Kinase-like_dom_sf"/>
</dbReference>
<evidence type="ECO:0000256" key="7">
    <source>
        <dbReference type="ARBA" id="ARBA00047899"/>
    </source>
</evidence>
<feature type="compositionally biased region" description="Low complexity" evidence="9">
    <location>
        <begin position="171"/>
        <end position="183"/>
    </location>
</feature>
<evidence type="ECO:0000256" key="2">
    <source>
        <dbReference type="ARBA" id="ARBA00022527"/>
    </source>
</evidence>
<proteinExistence type="predicted"/>
<keyword evidence="4" id="KW-0547">Nucleotide-binding</keyword>
<keyword evidence="3" id="KW-0808">Transferase</keyword>
<feature type="compositionally biased region" description="Polar residues" evidence="9">
    <location>
        <begin position="77"/>
        <end position="93"/>
    </location>
</feature>
<keyword evidence="2" id="KW-0723">Serine/threonine-protein kinase</keyword>
<comment type="catalytic activity">
    <reaction evidence="7">
        <text>L-threonyl-[protein] + ATP = O-phospho-L-threonyl-[protein] + ADP + H(+)</text>
        <dbReference type="Rhea" id="RHEA:46608"/>
        <dbReference type="Rhea" id="RHEA-COMP:11060"/>
        <dbReference type="Rhea" id="RHEA-COMP:11605"/>
        <dbReference type="ChEBI" id="CHEBI:15378"/>
        <dbReference type="ChEBI" id="CHEBI:30013"/>
        <dbReference type="ChEBI" id="CHEBI:30616"/>
        <dbReference type="ChEBI" id="CHEBI:61977"/>
        <dbReference type="ChEBI" id="CHEBI:456216"/>
        <dbReference type="EC" id="2.7.11.1"/>
    </reaction>
</comment>
<comment type="catalytic activity">
    <reaction evidence="8">
        <text>L-seryl-[protein] + ATP = O-phospho-L-seryl-[protein] + ADP + H(+)</text>
        <dbReference type="Rhea" id="RHEA:17989"/>
        <dbReference type="Rhea" id="RHEA-COMP:9863"/>
        <dbReference type="Rhea" id="RHEA-COMP:11604"/>
        <dbReference type="ChEBI" id="CHEBI:15378"/>
        <dbReference type="ChEBI" id="CHEBI:29999"/>
        <dbReference type="ChEBI" id="CHEBI:30616"/>
        <dbReference type="ChEBI" id="CHEBI:83421"/>
        <dbReference type="ChEBI" id="CHEBI:456216"/>
        <dbReference type="EC" id="2.7.11.1"/>
    </reaction>
</comment>
<dbReference type="Pfam" id="PF00069">
    <property type="entry name" value="Pkinase"/>
    <property type="match status" value="1"/>
</dbReference>
<feature type="compositionally biased region" description="Low complexity" evidence="9">
    <location>
        <begin position="423"/>
        <end position="438"/>
    </location>
</feature>
<feature type="compositionally biased region" description="Polar residues" evidence="9">
    <location>
        <begin position="211"/>
        <end position="221"/>
    </location>
</feature>
<evidence type="ECO:0000259" key="10">
    <source>
        <dbReference type="PROSITE" id="PS50011"/>
    </source>
</evidence>
<dbReference type="PROSITE" id="PS00108">
    <property type="entry name" value="PROTEIN_KINASE_ST"/>
    <property type="match status" value="1"/>
</dbReference>
<keyword evidence="12" id="KW-1185">Reference proteome</keyword>
<dbReference type="SUPFAM" id="SSF56112">
    <property type="entry name" value="Protein kinase-like (PK-like)"/>
    <property type="match status" value="1"/>
</dbReference>
<gene>
    <name evidence="11" type="ORF">ARMOST_08337</name>
</gene>
<dbReference type="GO" id="GO:0005524">
    <property type="term" value="F:ATP binding"/>
    <property type="evidence" value="ECO:0007669"/>
    <property type="project" value="UniProtKB-KW"/>
</dbReference>
<dbReference type="EC" id="2.7.11.1" evidence="1"/>
<feature type="compositionally biased region" description="Low complexity" evidence="9">
    <location>
        <begin position="140"/>
        <end position="155"/>
    </location>
</feature>
<keyword evidence="6" id="KW-0067">ATP-binding</keyword>
<evidence type="ECO:0000256" key="6">
    <source>
        <dbReference type="ARBA" id="ARBA00022840"/>
    </source>
</evidence>
<organism evidence="11 12">
    <name type="scientific">Armillaria ostoyae</name>
    <name type="common">Armillaria root rot fungus</name>
    <dbReference type="NCBI Taxonomy" id="47428"/>
    <lineage>
        <taxon>Eukaryota</taxon>
        <taxon>Fungi</taxon>
        <taxon>Dikarya</taxon>
        <taxon>Basidiomycota</taxon>
        <taxon>Agaricomycotina</taxon>
        <taxon>Agaricomycetes</taxon>
        <taxon>Agaricomycetidae</taxon>
        <taxon>Agaricales</taxon>
        <taxon>Marasmiineae</taxon>
        <taxon>Physalacriaceae</taxon>
        <taxon>Armillaria</taxon>
    </lineage>
</organism>
<evidence type="ECO:0000313" key="11">
    <source>
        <dbReference type="EMBL" id="SJL04966.1"/>
    </source>
</evidence>
<sequence length="906" mass="98144">MLLRKLASPIPKSHYTDLDPLSLSSVPSPSISPSPCSTSPASSSQSKTHAFFASPFSTRPASPALPTKRHTDDLDLNGNSNKPNSKRSSAAQRSLTADFFATTTTTASPTASVPPKSKRNFLNLDLLRYAPSNDGAPQHSSPLAATFTSTPTPTSIEYPDMSSEPTPRPPALVLNLPLNLTEPASMQPSPLSLGQVVPPPPGTQEDAEVLPSSTSIGSSVCSDDVSDLYDELAPGMIIRSFLPGHSSSSSSSQQTPTPIASLPSSDTLSPLKSDPHPASDPAPGDVSLRLRRALGKGAFSNVWLAEDLSPTPLLLKTKKSLRHLKRKAEAASSGKLKHSRSSSSLMKRLRGGVSGTRPHSGSPTTSPNTHGNGLGVGHTYPLKDRIPSSSSVRSIYLDEKDGDGVSPDAGTSLSRASSISWQSVSSSDSDGVGSVQRSNSTRSARVKRAPKLVAVKLTLRGSIEVKKDAYYQAEEERERDRMRVSFVREVEVLKASVSPFLTLLRNTFPFLPRVSNDISINSVSLTSDVFDVWLIFSISQHISHPNITPLLSHLTTRTHHLLVLPYCSGGDLLGLVTSESWDMLSESIVKRIWVELCRAVGWMHGVGLVHRDIKLENILLTVPLSSSMTPKPSQDLYDTDASHSPHSLPTPPLPLIQLTDFGLSRFIDPSRPLLTTRCGSEAYAAPELVVSGGRFSVASGKSKWGDYAEADGGGYDARETDAWACGVALYEIMTRLLPFGEGPSDGKPYGRAKLAGTPIERRQWLIKIARAEWKWPEGAKHHHGGGLMVDELVECTGARRMVERLLVRDPSKRSRIIDLWDDEWMSGLVSPPPSGRPSMEKEADKGGYSVRVNVWRDSQRLENGQYEDDFREDGLDDEEMLENEVDTDGWIVDKEGIGSIASEEVQ</sequence>
<evidence type="ECO:0000256" key="9">
    <source>
        <dbReference type="SAM" id="MobiDB-lite"/>
    </source>
</evidence>
<dbReference type="GO" id="GO:0005829">
    <property type="term" value="C:cytosol"/>
    <property type="evidence" value="ECO:0007669"/>
    <property type="project" value="TreeGrafter"/>
</dbReference>
<dbReference type="GO" id="GO:0030003">
    <property type="term" value="P:intracellular monoatomic cation homeostasis"/>
    <property type="evidence" value="ECO:0007669"/>
    <property type="project" value="TreeGrafter"/>
</dbReference>
<dbReference type="OMA" id="RQWLMRI"/>
<dbReference type="Gene3D" id="1.10.510.10">
    <property type="entry name" value="Transferase(Phosphotransferase) domain 1"/>
    <property type="match status" value="1"/>
</dbReference>
<evidence type="ECO:0000256" key="8">
    <source>
        <dbReference type="ARBA" id="ARBA00048679"/>
    </source>
</evidence>
<dbReference type="Proteomes" id="UP000219338">
    <property type="component" value="Unassembled WGS sequence"/>
</dbReference>
<dbReference type="AlphaFoldDB" id="A0A284R8B3"/>
<evidence type="ECO:0000256" key="1">
    <source>
        <dbReference type="ARBA" id="ARBA00012513"/>
    </source>
</evidence>
<feature type="compositionally biased region" description="Low complexity" evidence="9">
    <location>
        <begin position="22"/>
        <end position="46"/>
    </location>
</feature>
<dbReference type="GO" id="GO:0004674">
    <property type="term" value="F:protein serine/threonine kinase activity"/>
    <property type="evidence" value="ECO:0007669"/>
    <property type="project" value="UniProtKB-KW"/>
</dbReference>
<reference evidence="12" key="1">
    <citation type="journal article" date="2017" name="Nat. Ecol. Evol.">
        <title>Genome expansion and lineage-specific genetic innovations in the forest pathogenic fungi Armillaria.</title>
        <authorList>
            <person name="Sipos G."/>
            <person name="Prasanna A.N."/>
            <person name="Walter M.C."/>
            <person name="O'Connor E."/>
            <person name="Balint B."/>
            <person name="Krizsan K."/>
            <person name="Kiss B."/>
            <person name="Hess J."/>
            <person name="Varga T."/>
            <person name="Slot J."/>
            <person name="Riley R."/>
            <person name="Boka B."/>
            <person name="Rigling D."/>
            <person name="Barry K."/>
            <person name="Lee J."/>
            <person name="Mihaltcheva S."/>
            <person name="LaButti K."/>
            <person name="Lipzen A."/>
            <person name="Waldron R."/>
            <person name="Moloney N.M."/>
            <person name="Sperisen C."/>
            <person name="Kredics L."/>
            <person name="Vagvoelgyi C."/>
            <person name="Patrignani A."/>
            <person name="Fitzpatrick D."/>
            <person name="Nagy I."/>
            <person name="Doyle S."/>
            <person name="Anderson J.B."/>
            <person name="Grigoriev I.V."/>
            <person name="Gueldener U."/>
            <person name="Muensterkoetter M."/>
            <person name="Nagy L.G."/>
        </authorList>
    </citation>
    <scope>NUCLEOTIDE SEQUENCE [LARGE SCALE GENOMIC DNA]</scope>
    <source>
        <strain evidence="12">C18/9</strain>
    </source>
</reference>
<feature type="region of interest" description="Disordered" evidence="9">
    <location>
        <begin position="1"/>
        <end position="93"/>
    </location>
</feature>
<dbReference type="SMART" id="SM00220">
    <property type="entry name" value="S_TKc"/>
    <property type="match status" value="1"/>
</dbReference>
<feature type="domain" description="Protein kinase" evidence="10">
    <location>
        <begin position="288"/>
        <end position="825"/>
    </location>
</feature>
<dbReference type="OrthoDB" id="289250at2759"/>
<name>A0A284R8B3_ARMOS</name>
<evidence type="ECO:0000256" key="4">
    <source>
        <dbReference type="ARBA" id="ARBA00022741"/>
    </source>
</evidence>
<dbReference type="PROSITE" id="PS50011">
    <property type="entry name" value="PROTEIN_KINASE_DOM"/>
    <property type="match status" value="1"/>
</dbReference>
<accession>A0A284R8B3</accession>
<feature type="region of interest" description="Disordered" evidence="9">
    <location>
        <begin position="326"/>
        <end position="386"/>
    </location>
</feature>
<dbReference type="PANTHER" id="PTHR24343:SF558">
    <property type="entry name" value="PROTEIN KINASE DOMAIN-CONTAINING PROTEIN"/>
    <property type="match status" value="1"/>
</dbReference>
<feature type="compositionally biased region" description="Polar residues" evidence="9">
    <location>
        <begin position="253"/>
        <end position="270"/>
    </location>
</feature>